<keyword evidence="3" id="KW-0997">Cell inner membrane</keyword>
<dbReference type="GO" id="GO:0016746">
    <property type="term" value="F:acyltransferase activity"/>
    <property type="evidence" value="ECO:0007669"/>
    <property type="project" value="UniProtKB-KW"/>
</dbReference>
<dbReference type="Proteomes" id="UP000177876">
    <property type="component" value="Unassembled WGS sequence"/>
</dbReference>
<evidence type="ECO:0000256" key="1">
    <source>
        <dbReference type="ARBA" id="ARBA00004533"/>
    </source>
</evidence>
<dbReference type="GO" id="GO:0009247">
    <property type="term" value="P:glycolipid biosynthetic process"/>
    <property type="evidence" value="ECO:0007669"/>
    <property type="project" value="UniProtKB-ARBA"/>
</dbReference>
<gene>
    <name evidence="8" type="ORF">A2Y75_06680</name>
</gene>
<evidence type="ECO:0000256" key="4">
    <source>
        <dbReference type="ARBA" id="ARBA00022679"/>
    </source>
</evidence>
<dbReference type="CDD" id="cd07984">
    <property type="entry name" value="LPLAT_LABLAT-like"/>
    <property type="match status" value="1"/>
</dbReference>
<comment type="caution">
    <text evidence="8">The sequence shown here is derived from an EMBL/GenBank/DDBJ whole genome shotgun (WGS) entry which is preliminary data.</text>
</comment>
<keyword evidence="7" id="KW-0812">Transmembrane</keyword>
<keyword evidence="2" id="KW-1003">Cell membrane</keyword>
<evidence type="ECO:0000256" key="2">
    <source>
        <dbReference type="ARBA" id="ARBA00022475"/>
    </source>
</evidence>
<protein>
    <recommendedName>
        <fullName evidence="10">Lipid A biosynthesis acyltransferase</fullName>
    </recommendedName>
</protein>
<evidence type="ECO:0000256" key="5">
    <source>
        <dbReference type="ARBA" id="ARBA00023136"/>
    </source>
</evidence>
<dbReference type="PANTHER" id="PTHR30606">
    <property type="entry name" value="LIPID A BIOSYNTHESIS LAUROYL ACYLTRANSFERASE"/>
    <property type="match status" value="1"/>
</dbReference>
<keyword evidence="4" id="KW-0808">Transferase</keyword>
<comment type="subcellular location">
    <subcellularLocation>
        <location evidence="1">Cell inner membrane</location>
    </subcellularLocation>
</comment>
<dbReference type="STRING" id="1797197.A2Y75_06680"/>
<evidence type="ECO:0000256" key="7">
    <source>
        <dbReference type="SAM" id="Phobius"/>
    </source>
</evidence>
<evidence type="ECO:0000313" key="9">
    <source>
        <dbReference type="Proteomes" id="UP000177876"/>
    </source>
</evidence>
<proteinExistence type="predicted"/>
<dbReference type="PANTHER" id="PTHR30606:SF10">
    <property type="entry name" value="PHOSPHATIDYLINOSITOL MANNOSIDE ACYLTRANSFERASE"/>
    <property type="match status" value="1"/>
</dbReference>
<keyword evidence="7" id="KW-1133">Transmembrane helix</keyword>
<evidence type="ECO:0000313" key="8">
    <source>
        <dbReference type="EMBL" id="OFW56844.1"/>
    </source>
</evidence>
<dbReference type="InterPro" id="IPR004960">
    <property type="entry name" value="LipA_acyltrans"/>
</dbReference>
<keyword evidence="5 7" id="KW-0472">Membrane</keyword>
<evidence type="ECO:0000256" key="6">
    <source>
        <dbReference type="ARBA" id="ARBA00023315"/>
    </source>
</evidence>
<keyword evidence="6" id="KW-0012">Acyltransferase</keyword>
<reference evidence="8 9" key="1">
    <citation type="journal article" date="2016" name="Nat. Commun.">
        <title>Thousands of microbial genomes shed light on interconnected biogeochemical processes in an aquifer system.</title>
        <authorList>
            <person name="Anantharaman K."/>
            <person name="Brown C.T."/>
            <person name="Hug L.A."/>
            <person name="Sharon I."/>
            <person name="Castelle C.J."/>
            <person name="Probst A.J."/>
            <person name="Thomas B.C."/>
            <person name="Singh A."/>
            <person name="Wilkins M.J."/>
            <person name="Karaoz U."/>
            <person name="Brodie E.L."/>
            <person name="Williams K.H."/>
            <person name="Hubbard S.S."/>
            <person name="Banfield J.F."/>
        </authorList>
    </citation>
    <scope>NUCLEOTIDE SEQUENCE [LARGE SCALE GENOMIC DNA]</scope>
</reference>
<feature type="transmembrane region" description="Helical" evidence="7">
    <location>
        <begin position="31"/>
        <end position="51"/>
    </location>
</feature>
<dbReference type="EMBL" id="MELK01000040">
    <property type="protein sequence ID" value="OFW56844.1"/>
    <property type="molecule type" value="Genomic_DNA"/>
</dbReference>
<dbReference type="GO" id="GO:0005886">
    <property type="term" value="C:plasma membrane"/>
    <property type="evidence" value="ECO:0007669"/>
    <property type="project" value="UniProtKB-SubCell"/>
</dbReference>
<organism evidence="8 9">
    <name type="scientific">Candidatus Solincola sediminis</name>
    <dbReference type="NCBI Taxonomy" id="1797199"/>
    <lineage>
        <taxon>Bacteria</taxon>
        <taxon>Bacillati</taxon>
        <taxon>Actinomycetota</taxon>
        <taxon>Candidatus Geothermincolia</taxon>
        <taxon>Candidatus Geothermincolales</taxon>
        <taxon>Candidatus Geothermincolaceae</taxon>
        <taxon>Candidatus Solincola</taxon>
    </lineage>
</organism>
<evidence type="ECO:0000256" key="3">
    <source>
        <dbReference type="ARBA" id="ARBA00022519"/>
    </source>
</evidence>
<dbReference type="Pfam" id="PF03279">
    <property type="entry name" value="Lip_A_acyltrans"/>
    <property type="match status" value="1"/>
</dbReference>
<sequence length="323" mass="35978">MADEKRAPLILRVIDSSLLGIFNFVRFLARFVPPAILVGIANGIGIFLYYIRPGAREYLLATLRESLPEINDENELKRMAKKIFAGPIVMMLDVIMLERHGEEMDRHITTTHDVPAIQATIDGLLAKGKGLIMFSPHIGGIAIVHCMAARFDRAYTPVVLHPSFTPVPRYLGELMGTAEHLGSDPENPVFWVGMDVIPKVQEHLRQGKAIGITYDLQGGTAVDFFGHPTAIASGIAHFACDSGAPILPGYLLRGKNPLHFSLTLFDPLEYELTGDREADVKRILEMVIKEGERLIRSAPDQWLGWLGMRGWRRKAEKMMKSEA</sequence>
<accession>A0A1F2WJ35</accession>
<name>A0A1F2WJ35_9ACTN</name>
<dbReference type="AlphaFoldDB" id="A0A1F2WJ35"/>
<evidence type="ECO:0008006" key="10">
    <source>
        <dbReference type="Google" id="ProtNLM"/>
    </source>
</evidence>